<dbReference type="AlphaFoldDB" id="A0A1L7LLB1"/>
<dbReference type="Proteomes" id="UP000217758">
    <property type="component" value="Chromosome"/>
</dbReference>
<gene>
    <name evidence="2" type="ORF">SRT_17260</name>
</gene>
<keyword evidence="1" id="KW-0812">Transmembrane</keyword>
<dbReference type="KEGG" id="strg:SRT_17260"/>
<evidence type="ECO:0000256" key="1">
    <source>
        <dbReference type="SAM" id="Phobius"/>
    </source>
</evidence>
<feature type="transmembrane region" description="Helical" evidence="1">
    <location>
        <begin position="27"/>
        <end position="48"/>
    </location>
</feature>
<evidence type="ECO:0000313" key="2">
    <source>
        <dbReference type="EMBL" id="BAQ24987.1"/>
    </source>
</evidence>
<evidence type="ECO:0000313" key="3">
    <source>
        <dbReference type="Proteomes" id="UP000217758"/>
    </source>
</evidence>
<accession>A0A1L7LLB1</accession>
<protein>
    <submittedName>
        <fullName evidence="2">Uncharacterized protein</fullName>
    </submittedName>
</protein>
<dbReference type="EMBL" id="AP014612">
    <property type="protein sequence ID" value="BAQ24987.1"/>
    <property type="molecule type" value="Genomic_DNA"/>
</dbReference>
<keyword evidence="1" id="KW-0472">Membrane</keyword>
<keyword evidence="3" id="KW-1185">Reference proteome</keyword>
<proteinExistence type="predicted"/>
<keyword evidence="1" id="KW-1133">Transmembrane helix</keyword>
<reference evidence="2 3" key="1">
    <citation type="journal article" date="2016" name="Microbiol. Immunol.">
        <title>Complete genome sequence of Streptococcus troglodytae TKU31 isolated from the oral cavity of a chimpanzee (Pan troglodytes).</title>
        <authorList>
            <person name="Okamoto M."/>
            <person name="Naito M."/>
            <person name="Miyanohara M."/>
            <person name="Imai S."/>
            <person name="Nomura Y."/>
            <person name="Saito W."/>
            <person name="Momoi Y."/>
            <person name="Takada K."/>
            <person name="Miyabe-Nishiwaki T."/>
            <person name="Tomonaga M."/>
            <person name="Hanada N."/>
        </authorList>
    </citation>
    <scope>NUCLEOTIDE SEQUENCE [LARGE SCALE GENOMIC DNA]</scope>
    <source>
        <strain evidence="3">TKU 31</strain>
    </source>
</reference>
<sequence>MKGQNKNETKLPVLEFDEITSEELNGWGSYALGVAVGAGGSLAVAVAIT</sequence>
<name>A0A1L7LLB1_9STRE</name>
<dbReference type="RefSeq" id="WP_167373730.1">
    <property type="nucleotide sequence ID" value="NZ_AP014612.1"/>
</dbReference>
<organism evidence="2 3">
    <name type="scientific">Streptococcus troglodytae</name>
    <dbReference type="NCBI Taxonomy" id="1111760"/>
    <lineage>
        <taxon>Bacteria</taxon>
        <taxon>Bacillati</taxon>
        <taxon>Bacillota</taxon>
        <taxon>Bacilli</taxon>
        <taxon>Lactobacillales</taxon>
        <taxon>Streptococcaceae</taxon>
        <taxon>Streptococcus</taxon>
    </lineage>
</organism>